<comment type="caution">
    <text evidence="1">The sequence shown here is derived from an EMBL/GenBank/DDBJ whole genome shotgun (WGS) entry which is preliminary data.</text>
</comment>
<reference evidence="1" key="1">
    <citation type="journal article" date="2014" name="Front. Microbiol.">
        <title>High frequency of phylogenetically diverse reductive dehalogenase-homologous genes in deep subseafloor sedimentary metagenomes.</title>
        <authorList>
            <person name="Kawai M."/>
            <person name="Futagami T."/>
            <person name="Toyoda A."/>
            <person name="Takaki Y."/>
            <person name="Nishi S."/>
            <person name="Hori S."/>
            <person name="Arai W."/>
            <person name="Tsubouchi T."/>
            <person name="Morono Y."/>
            <person name="Uchiyama I."/>
            <person name="Ito T."/>
            <person name="Fujiyama A."/>
            <person name="Inagaki F."/>
            <person name="Takami H."/>
        </authorList>
    </citation>
    <scope>NUCLEOTIDE SEQUENCE</scope>
    <source>
        <strain evidence="1">Expedition CK06-06</strain>
    </source>
</reference>
<accession>X0UWM3</accession>
<gene>
    <name evidence="1" type="ORF">S01H1_32488</name>
</gene>
<proteinExistence type="predicted"/>
<dbReference type="EMBL" id="BARS01020119">
    <property type="protein sequence ID" value="GAG03577.1"/>
    <property type="molecule type" value="Genomic_DNA"/>
</dbReference>
<dbReference type="AlphaFoldDB" id="X0UWM3"/>
<organism evidence="1">
    <name type="scientific">marine sediment metagenome</name>
    <dbReference type="NCBI Taxonomy" id="412755"/>
    <lineage>
        <taxon>unclassified sequences</taxon>
        <taxon>metagenomes</taxon>
        <taxon>ecological metagenomes</taxon>
    </lineage>
</organism>
<sequence length="80" mass="9261">APDYKGDEIDWVTYVYRKESPIPVPAGVTVTDNSYTKTLPDGKKQSIIHGVPKFHKIEDDWYELEYGVVSKEEWDKETVE</sequence>
<evidence type="ECO:0000313" key="1">
    <source>
        <dbReference type="EMBL" id="GAG03577.1"/>
    </source>
</evidence>
<name>X0UWM3_9ZZZZ</name>
<feature type="non-terminal residue" evidence="1">
    <location>
        <position position="1"/>
    </location>
</feature>
<protein>
    <submittedName>
        <fullName evidence="1">Uncharacterized protein</fullName>
    </submittedName>
</protein>